<dbReference type="SUPFAM" id="SSF53649">
    <property type="entry name" value="Alkaline phosphatase-like"/>
    <property type="match status" value="1"/>
</dbReference>
<dbReference type="InterPro" id="IPR011447">
    <property type="entry name" value="DUF1552"/>
</dbReference>
<name>A0A0F6A697_9GAMM</name>
<gene>
    <name evidence="1" type="ORF">N479_24145</name>
</gene>
<dbReference type="EMBL" id="AUXW01000205">
    <property type="protein sequence ID" value="KKE80954.1"/>
    <property type="molecule type" value="Genomic_DNA"/>
</dbReference>
<reference evidence="1 2" key="1">
    <citation type="journal article" date="2015" name="BMC Genomics">
        <title>Genome mining reveals unlocked bioactive potential of marine Gram-negative bacteria.</title>
        <authorList>
            <person name="Machado H."/>
            <person name="Sonnenschein E.C."/>
            <person name="Melchiorsen J."/>
            <person name="Gram L."/>
        </authorList>
    </citation>
    <scope>NUCLEOTIDE SEQUENCE [LARGE SCALE GENOMIC DNA]</scope>
    <source>
        <strain evidence="1 2">S4054</strain>
    </source>
</reference>
<keyword evidence="1" id="KW-0030">Aminoacyl-tRNA synthetase</keyword>
<keyword evidence="1" id="KW-0436">Ligase</keyword>
<evidence type="ECO:0000313" key="2">
    <source>
        <dbReference type="Proteomes" id="UP000033434"/>
    </source>
</evidence>
<dbReference type="Pfam" id="PF07586">
    <property type="entry name" value="HXXSHH"/>
    <property type="match status" value="1"/>
</dbReference>
<dbReference type="GO" id="GO:0004812">
    <property type="term" value="F:aminoacyl-tRNA ligase activity"/>
    <property type="evidence" value="ECO:0007669"/>
    <property type="project" value="UniProtKB-KW"/>
</dbReference>
<dbReference type="PATRIC" id="fig|1129367.4.peg.5252"/>
<comment type="caution">
    <text evidence="1">The sequence shown here is derived from an EMBL/GenBank/DDBJ whole genome shotgun (WGS) entry which is preliminary data.</text>
</comment>
<evidence type="ECO:0000313" key="1">
    <source>
        <dbReference type="EMBL" id="KKE80954.1"/>
    </source>
</evidence>
<dbReference type="InterPro" id="IPR017850">
    <property type="entry name" value="Alkaline_phosphatase_core_sf"/>
</dbReference>
<proteinExistence type="predicted"/>
<dbReference type="AlphaFoldDB" id="A0A0F6A697"/>
<dbReference type="Gene3D" id="3.40.720.10">
    <property type="entry name" value="Alkaline Phosphatase, subunit A"/>
    <property type="match status" value="1"/>
</dbReference>
<accession>A0A0F6A697</accession>
<dbReference type="RefSeq" id="WP_052961182.1">
    <property type="nucleotide sequence ID" value="NZ_AUXW01000205.1"/>
</dbReference>
<dbReference type="Proteomes" id="UP000033434">
    <property type="component" value="Unassembled WGS sequence"/>
</dbReference>
<protein>
    <submittedName>
        <fullName evidence="1">Lysyl-tRNA synthetase</fullName>
    </submittedName>
</protein>
<sequence length="408" mass="44015">MKDEHLNNMMMSRRRLLKVFMASGISTALIRTSPLVSGLLYARDADAQSAGLPNKTVSIYIPGGSISSLWNPTGSGESMQLGVMSAGYEPVKTECNFMVNMSHSNAGHGRMPILLAQNWGSDSYDVTMGNALGPNLPFRYLNLGVHSNGQGQLTKDNRNHLPFQENPFTVFKMVFGSAQGSNSKTPIMNAHMSAANAIKNRLAGYEVQRMNDHLDAISDTQRRLDDLYGGVSCGIAPDNTEFPLTFDTFSQQARLQADIAVAALQCNLTSSVSLAFGNHQAEFRIPELNFQGHYHNAIHGGSNGQPNYPYYTEMRSHLGSLSAYLIQKLKAAGILDSTVVLETSDMGHADKHSANPCSYLIAGGGARINRGVVSNMGSGYNQHDVLHTAAKACGVDLGFGKEIPGIIV</sequence>
<organism evidence="1 2">
    <name type="scientific">Pseudoalteromonas luteoviolacea S4054</name>
    <dbReference type="NCBI Taxonomy" id="1129367"/>
    <lineage>
        <taxon>Bacteria</taxon>
        <taxon>Pseudomonadati</taxon>
        <taxon>Pseudomonadota</taxon>
        <taxon>Gammaproteobacteria</taxon>
        <taxon>Alteromonadales</taxon>
        <taxon>Pseudoalteromonadaceae</taxon>
        <taxon>Pseudoalteromonas</taxon>
    </lineage>
</organism>